<dbReference type="PROSITE" id="PS51257">
    <property type="entry name" value="PROKAR_LIPOPROTEIN"/>
    <property type="match status" value="1"/>
</dbReference>
<keyword evidence="4" id="KW-0175">Coiled coil</keyword>
<dbReference type="InterPro" id="IPR019734">
    <property type="entry name" value="TPR_rpt"/>
</dbReference>
<evidence type="ECO:0000313" key="5">
    <source>
        <dbReference type="EMBL" id="ARJ42763.1"/>
    </source>
</evidence>
<evidence type="ECO:0000256" key="3">
    <source>
        <dbReference type="PROSITE-ProRule" id="PRU00339"/>
    </source>
</evidence>
<keyword evidence="2 3" id="KW-0802">TPR repeat</keyword>
<feature type="repeat" description="TPR" evidence="3">
    <location>
        <begin position="29"/>
        <end position="62"/>
    </location>
</feature>
<dbReference type="PROSITE" id="PS50005">
    <property type="entry name" value="TPR"/>
    <property type="match status" value="1"/>
</dbReference>
<dbReference type="SUPFAM" id="SSF48452">
    <property type="entry name" value="TPR-like"/>
    <property type="match status" value="1"/>
</dbReference>
<dbReference type="Pfam" id="PF13432">
    <property type="entry name" value="TPR_16"/>
    <property type="match status" value="1"/>
</dbReference>
<dbReference type="STRING" id="1891675.B1H58_12510"/>
<evidence type="ECO:0000256" key="1">
    <source>
        <dbReference type="ARBA" id="ARBA00022737"/>
    </source>
</evidence>
<accession>A0A1W6B6U2</accession>
<dbReference type="InterPro" id="IPR013360">
    <property type="entry name" value="Pilus_4_PilW"/>
</dbReference>
<dbReference type="OrthoDB" id="9814042at2"/>
<name>A0A1W6B6U2_9GAMM</name>
<dbReference type="SMART" id="SM00028">
    <property type="entry name" value="TPR"/>
    <property type="match status" value="3"/>
</dbReference>
<dbReference type="NCBIfam" id="TIGR02521">
    <property type="entry name" value="type_IV_pilW"/>
    <property type="match status" value="1"/>
</dbReference>
<sequence>MHKGLSCLMVLATLMLTGCNGQKQPGTSGQVRLQLGLIYLSQGELSAARRNLQRALQDAPKDYRVLLAMARLCQQENDSAMAQRYFQMALKNAPKNGYVLNNYGAFLCGLGQYDAAHQQFTLAAVQDSAVARADSQERAGYCWLQQKEYASARQMLLQALQNDRHKADALLTEAKKHLEKHELEQARLLLEVYHHSVPATAESLWLEIRFAALEQRTVDKARYGQQLAQNFPQSIQYQHFLANEY</sequence>
<feature type="coiled-coil region" evidence="4">
    <location>
        <begin position="157"/>
        <end position="191"/>
    </location>
</feature>
<keyword evidence="6" id="KW-1185">Reference proteome</keyword>
<dbReference type="Gene3D" id="1.25.40.10">
    <property type="entry name" value="Tetratricopeptide repeat domain"/>
    <property type="match status" value="1"/>
</dbReference>
<dbReference type="AlphaFoldDB" id="A0A1W6B6U2"/>
<proteinExistence type="predicted"/>
<organism evidence="5 6">
    <name type="scientific">Pantoea alhagi</name>
    <dbReference type="NCBI Taxonomy" id="1891675"/>
    <lineage>
        <taxon>Bacteria</taxon>
        <taxon>Pseudomonadati</taxon>
        <taxon>Pseudomonadota</taxon>
        <taxon>Gammaproteobacteria</taxon>
        <taxon>Enterobacterales</taxon>
        <taxon>Erwiniaceae</taxon>
        <taxon>Pantoea</taxon>
    </lineage>
</organism>
<dbReference type="InterPro" id="IPR011990">
    <property type="entry name" value="TPR-like_helical_dom_sf"/>
</dbReference>
<dbReference type="PANTHER" id="PTHR45586:SF14">
    <property type="entry name" value="TETRATRICOPEPTIDE TPR_2 REPEAT PROTEIN"/>
    <property type="match status" value="1"/>
</dbReference>
<dbReference type="Pfam" id="PF14559">
    <property type="entry name" value="TPR_19"/>
    <property type="match status" value="1"/>
</dbReference>
<evidence type="ECO:0000256" key="2">
    <source>
        <dbReference type="ARBA" id="ARBA00022803"/>
    </source>
</evidence>
<evidence type="ECO:0000313" key="6">
    <source>
        <dbReference type="Proteomes" id="UP000192900"/>
    </source>
</evidence>
<dbReference type="EMBL" id="CP019706">
    <property type="protein sequence ID" value="ARJ42763.1"/>
    <property type="molecule type" value="Genomic_DNA"/>
</dbReference>
<protein>
    <submittedName>
        <fullName evidence="5">Type IV pilus biogenesis/stability protein PilW</fullName>
    </submittedName>
</protein>
<gene>
    <name evidence="5" type="ORF">B1H58_12510</name>
</gene>
<reference evidence="5 6" key="1">
    <citation type="submission" date="2017-02" db="EMBL/GenBank/DDBJ databases">
        <title>Complete genome sequence of the drought resistance-promoting endophyte Pantoea alhagi LTYR-11Z.</title>
        <authorList>
            <person name="Zhang L."/>
        </authorList>
    </citation>
    <scope>NUCLEOTIDE SEQUENCE [LARGE SCALE GENOMIC DNA]</scope>
    <source>
        <strain evidence="5 6">LTYR-11Z</strain>
    </source>
</reference>
<dbReference type="InterPro" id="IPR051012">
    <property type="entry name" value="CellSynth/LPSAsmb/PSIAsmb"/>
</dbReference>
<evidence type="ECO:0000256" key="4">
    <source>
        <dbReference type="SAM" id="Coils"/>
    </source>
</evidence>
<keyword evidence="1" id="KW-0677">Repeat</keyword>
<dbReference type="Proteomes" id="UP000192900">
    <property type="component" value="Chromosome"/>
</dbReference>
<dbReference type="PANTHER" id="PTHR45586">
    <property type="entry name" value="TPR REPEAT-CONTAINING PROTEIN PA4667"/>
    <property type="match status" value="1"/>
</dbReference>
<dbReference type="KEGG" id="palh:B1H58_12510"/>
<dbReference type="RefSeq" id="WP_085070718.1">
    <property type="nucleotide sequence ID" value="NZ_CP019706.1"/>
</dbReference>